<protein>
    <recommendedName>
        <fullName evidence="2">Proliferating cell nuclear antigen PCNA N-terminal domain-containing protein</fullName>
    </recommendedName>
</protein>
<reference evidence="3 4" key="1">
    <citation type="journal article" date="2016" name="Mol. Biol. Evol.">
        <title>Comparative Genomics of Early-Diverging Mushroom-Forming Fungi Provides Insights into the Origins of Lignocellulose Decay Capabilities.</title>
        <authorList>
            <person name="Nagy L.G."/>
            <person name="Riley R."/>
            <person name="Tritt A."/>
            <person name="Adam C."/>
            <person name="Daum C."/>
            <person name="Floudas D."/>
            <person name="Sun H."/>
            <person name="Yadav J.S."/>
            <person name="Pangilinan J."/>
            <person name="Larsson K.H."/>
            <person name="Matsuura K."/>
            <person name="Barry K."/>
            <person name="Labutti K."/>
            <person name="Kuo R."/>
            <person name="Ohm R.A."/>
            <person name="Bhattacharya S.S."/>
            <person name="Shirouzu T."/>
            <person name="Yoshinaga Y."/>
            <person name="Martin F.M."/>
            <person name="Grigoriev I.V."/>
            <person name="Hibbett D.S."/>
        </authorList>
    </citation>
    <scope>NUCLEOTIDE SEQUENCE [LARGE SCALE GENOMIC DNA]</scope>
    <source>
        <strain evidence="3 4">CBS 109695</strain>
    </source>
</reference>
<proteinExistence type="predicted"/>
<dbReference type="EMBL" id="KV417618">
    <property type="protein sequence ID" value="KZP14415.1"/>
    <property type="molecule type" value="Genomic_DNA"/>
</dbReference>
<dbReference type="Pfam" id="PF00705">
    <property type="entry name" value="PCNA_N"/>
    <property type="match status" value="1"/>
</dbReference>
<accession>A0A166D7R0</accession>
<name>A0A166D7R0_9AGAM</name>
<dbReference type="GO" id="GO:0003677">
    <property type="term" value="F:DNA binding"/>
    <property type="evidence" value="ECO:0007669"/>
    <property type="project" value="InterPro"/>
</dbReference>
<sequence length="182" mass="19810">MLEAKLDRAIIPKRLLDAIKELVTDTNFESTIFVTLKTGDDADVLNLTDKAKTEFVGTVEDMTTLGEGVSIEVSQDGVQFVSSGEGANETAGTKVEDEEQGAQKKSMNHKKNKNANVKTEDVEMDGEDEDEEEVKARSNDVGEDEEGNKKRCQKAHTKQARSEEIEKSSDELESLNGGGPSG</sequence>
<feature type="compositionally biased region" description="Basic residues" evidence="1">
    <location>
        <begin position="150"/>
        <end position="159"/>
    </location>
</feature>
<gene>
    <name evidence="3" type="ORF">FIBSPDRAFT_959738</name>
</gene>
<dbReference type="Proteomes" id="UP000076532">
    <property type="component" value="Unassembled WGS sequence"/>
</dbReference>
<dbReference type="GO" id="GO:0006275">
    <property type="term" value="P:regulation of DNA replication"/>
    <property type="evidence" value="ECO:0007669"/>
    <property type="project" value="InterPro"/>
</dbReference>
<organism evidence="3 4">
    <name type="scientific">Athelia psychrophila</name>
    <dbReference type="NCBI Taxonomy" id="1759441"/>
    <lineage>
        <taxon>Eukaryota</taxon>
        <taxon>Fungi</taxon>
        <taxon>Dikarya</taxon>
        <taxon>Basidiomycota</taxon>
        <taxon>Agaricomycotina</taxon>
        <taxon>Agaricomycetes</taxon>
        <taxon>Agaricomycetidae</taxon>
        <taxon>Atheliales</taxon>
        <taxon>Atheliaceae</taxon>
        <taxon>Athelia</taxon>
    </lineage>
</organism>
<evidence type="ECO:0000313" key="3">
    <source>
        <dbReference type="EMBL" id="KZP14415.1"/>
    </source>
</evidence>
<feature type="compositionally biased region" description="Acidic residues" evidence="1">
    <location>
        <begin position="122"/>
        <end position="133"/>
    </location>
</feature>
<feature type="region of interest" description="Disordered" evidence="1">
    <location>
        <begin position="82"/>
        <end position="182"/>
    </location>
</feature>
<feature type="domain" description="Proliferating cell nuclear antigen PCNA N-terminal" evidence="2">
    <location>
        <begin position="1"/>
        <end position="31"/>
    </location>
</feature>
<dbReference type="STRING" id="436010.A0A166D7R0"/>
<evidence type="ECO:0000259" key="2">
    <source>
        <dbReference type="Pfam" id="PF00705"/>
    </source>
</evidence>
<dbReference type="AlphaFoldDB" id="A0A166D7R0"/>
<keyword evidence="4" id="KW-1185">Reference proteome</keyword>
<evidence type="ECO:0000256" key="1">
    <source>
        <dbReference type="SAM" id="MobiDB-lite"/>
    </source>
</evidence>
<evidence type="ECO:0000313" key="4">
    <source>
        <dbReference type="Proteomes" id="UP000076532"/>
    </source>
</evidence>
<feature type="compositionally biased region" description="Basic and acidic residues" evidence="1">
    <location>
        <begin position="160"/>
        <end position="170"/>
    </location>
</feature>
<dbReference type="InterPro" id="IPR022648">
    <property type="entry name" value="Pr_cel_nuc_antig_N"/>
</dbReference>
<dbReference type="Gene3D" id="3.10.150.10">
    <property type="entry name" value="DNA Polymerase III, subunit A, domain 2"/>
    <property type="match status" value="1"/>
</dbReference>